<dbReference type="Proteomes" id="UP000004099">
    <property type="component" value="Unassembled WGS sequence"/>
</dbReference>
<name>E7FRK4_9LACO</name>
<evidence type="ECO:0000313" key="1">
    <source>
        <dbReference type="EMBL" id="EFZ34321.1"/>
    </source>
</evidence>
<gene>
    <name evidence="1" type="ORF">HMPREF0542_11531</name>
</gene>
<dbReference type="AlphaFoldDB" id="E7FRK4"/>
<sequence length="70" mass="8569">MNLFNFMRLFLTLFDPLKQRPRNICRLHRCWLLQLKRSSKPVRPVRNFAGIIFEHFDDHIFLVKRSQLIS</sequence>
<accession>E7FRK4</accession>
<reference evidence="1 2" key="1">
    <citation type="submission" date="2011-01" db="EMBL/GenBank/DDBJ databases">
        <authorList>
            <person name="Muzny D."/>
            <person name="Qin X."/>
            <person name="Buhay C."/>
            <person name="Dugan-Rocha S."/>
            <person name="Ding Y."/>
            <person name="Chen G."/>
            <person name="Hawes A."/>
            <person name="Holder M."/>
            <person name="Jhangiani S."/>
            <person name="Johnson A."/>
            <person name="Khan Z."/>
            <person name="Li Z."/>
            <person name="Liu W."/>
            <person name="Liu X."/>
            <person name="Perez L."/>
            <person name="Shen H."/>
            <person name="Wang Q."/>
            <person name="Watt J."/>
            <person name="Xi L."/>
            <person name="Xin Y."/>
            <person name="Zhou J."/>
            <person name="Deng J."/>
            <person name="Jiang H."/>
            <person name="Liu Y."/>
            <person name="Qu J."/>
            <person name="Song X.-Z."/>
            <person name="Zhang L."/>
            <person name="Villasana D."/>
            <person name="Johnson A."/>
            <person name="Liu J."/>
            <person name="Liyanage D."/>
            <person name="Lorensuhewa L."/>
            <person name="Robinson T."/>
            <person name="Song A."/>
            <person name="Song B.-B."/>
            <person name="Dinh H."/>
            <person name="Thornton R."/>
            <person name="Coyle M."/>
            <person name="Francisco L."/>
            <person name="Jackson L."/>
            <person name="Javaid M."/>
            <person name="Korchina V."/>
            <person name="Kovar C."/>
            <person name="Mata R."/>
            <person name="Mathew T."/>
            <person name="Ngo R."/>
            <person name="Nguyen L."/>
            <person name="Nguyen N."/>
            <person name="Okwuonu G."/>
            <person name="Ongeri F."/>
            <person name="Pham C."/>
            <person name="Simmons D."/>
            <person name="Wilczek-Boney K."/>
            <person name="Hale W."/>
            <person name="Jakkamsetti A."/>
            <person name="Pham P."/>
            <person name="Ruth R."/>
            <person name="San Lucas F."/>
            <person name="Warren J."/>
            <person name="Zhang J."/>
            <person name="Zhao Z."/>
            <person name="Zhou C."/>
            <person name="Zhu D."/>
            <person name="Lee S."/>
            <person name="Bess C."/>
            <person name="Blankenburg K."/>
            <person name="Forbes L."/>
            <person name="Fu Q."/>
            <person name="Gubbala S."/>
            <person name="Hirani K."/>
            <person name="Jayaseelan J.C."/>
            <person name="Lara F."/>
            <person name="Munidasa M."/>
            <person name="Palculict T."/>
            <person name="Patil S."/>
            <person name="Pu L.-L."/>
            <person name="Saada N."/>
            <person name="Tang L."/>
            <person name="Weissenberger G."/>
            <person name="Zhu Y."/>
            <person name="Hemphill L."/>
            <person name="Shang Y."/>
            <person name="Youmans B."/>
            <person name="Ayvaz T."/>
            <person name="Ross M."/>
            <person name="Santibanez J."/>
            <person name="Aqrawi P."/>
            <person name="Gross S."/>
            <person name="Joshi V."/>
            <person name="Fowler G."/>
            <person name="Nazareth L."/>
            <person name="Reid J."/>
            <person name="Worley K."/>
            <person name="Petrosino J."/>
            <person name="Highlander S."/>
            <person name="Gibbs R."/>
        </authorList>
    </citation>
    <scope>NUCLEOTIDE SEQUENCE [LARGE SCALE GENOMIC DNA]</scope>
    <source>
        <strain evidence="1 2">ATCC 25644</strain>
    </source>
</reference>
<protein>
    <submittedName>
        <fullName evidence="1">Uncharacterized protein</fullName>
    </submittedName>
</protein>
<dbReference type="HOGENOM" id="CLU_2752826_0_0_9"/>
<organism evidence="1 2">
    <name type="scientific">Ligilactobacillus ruminis ATCC 25644</name>
    <dbReference type="NCBI Taxonomy" id="525362"/>
    <lineage>
        <taxon>Bacteria</taxon>
        <taxon>Bacillati</taxon>
        <taxon>Bacillota</taxon>
        <taxon>Bacilli</taxon>
        <taxon>Lactobacillales</taxon>
        <taxon>Lactobacillaceae</taxon>
        <taxon>Ligilactobacillus</taxon>
    </lineage>
</organism>
<comment type="caution">
    <text evidence="1">The sequence shown here is derived from an EMBL/GenBank/DDBJ whole genome shotgun (WGS) entry which is preliminary data.</text>
</comment>
<proteinExistence type="predicted"/>
<evidence type="ECO:0000313" key="2">
    <source>
        <dbReference type="Proteomes" id="UP000004099"/>
    </source>
</evidence>
<dbReference type="EMBL" id="ACGS02000042">
    <property type="protein sequence ID" value="EFZ34321.1"/>
    <property type="molecule type" value="Genomic_DNA"/>
</dbReference>